<proteinExistence type="inferred from homology"/>
<keyword evidence="3 10" id="KW-0813">Transport</keyword>
<organism evidence="11 12">
    <name type="scientific">Penstemon smallii</name>
    <dbReference type="NCBI Taxonomy" id="265156"/>
    <lineage>
        <taxon>Eukaryota</taxon>
        <taxon>Viridiplantae</taxon>
        <taxon>Streptophyta</taxon>
        <taxon>Embryophyta</taxon>
        <taxon>Tracheophyta</taxon>
        <taxon>Spermatophyta</taxon>
        <taxon>Magnoliopsida</taxon>
        <taxon>eudicotyledons</taxon>
        <taxon>Gunneridae</taxon>
        <taxon>Pentapetalae</taxon>
        <taxon>asterids</taxon>
        <taxon>lamiids</taxon>
        <taxon>Lamiales</taxon>
        <taxon>Plantaginaceae</taxon>
        <taxon>Cheloneae</taxon>
        <taxon>Penstemon</taxon>
    </lineage>
</organism>
<dbReference type="GO" id="GO:0005886">
    <property type="term" value="C:plasma membrane"/>
    <property type="evidence" value="ECO:0007669"/>
    <property type="project" value="UniProtKB-SubCell"/>
</dbReference>
<evidence type="ECO:0000256" key="9">
    <source>
        <dbReference type="ARBA" id="ARBA00023136"/>
    </source>
</evidence>
<evidence type="ECO:0000313" key="11">
    <source>
        <dbReference type="EMBL" id="KAL3845456.1"/>
    </source>
</evidence>
<evidence type="ECO:0000256" key="1">
    <source>
        <dbReference type="ARBA" id="ARBA00004651"/>
    </source>
</evidence>
<keyword evidence="5 10" id="KW-0762">Sugar transport</keyword>
<dbReference type="GO" id="GO:0051119">
    <property type="term" value="F:sugar transmembrane transporter activity"/>
    <property type="evidence" value="ECO:0007669"/>
    <property type="project" value="UniProtKB-ARBA"/>
</dbReference>
<dbReference type="EMBL" id="JBJXBP010000002">
    <property type="protein sequence ID" value="KAL3845456.1"/>
    <property type="molecule type" value="Genomic_DNA"/>
</dbReference>
<feature type="transmembrane region" description="Helical" evidence="10">
    <location>
        <begin position="72"/>
        <end position="93"/>
    </location>
</feature>
<evidence type="ECO:0000256" key="10">
    <source>
        <dbReference type="RuleBase" id="RU910715"/>
    </source>
</evidence>
<dbReference type="AlphaFoldDB" id="A0ABD3U958"/>
<dbReference type="Proteomes" id="UP001634393">
    <property type="component" value="Unassembled WGS sequence"/>
</dbReference>
<evidence type="ECO:0000256" key="3">
    <source>
        <dbReference type="ARBA" id="ARBA00022448"/>
    </source>
</evidence>
<comment type="similarity">
    <text evidence="2 10">Belongs to the SWEET sugar transporter family.</text>
</comment>
<feature type="transmembrane region" description="Helical" evidence="10">
    <location>
        <begin position="100"/>
        <end position="121"/>
    </location>
</feature>
<feature type="transmembrane region" description="Helical" evidence="10">
    <location>
        <begin position="189"/>
        <end position="210"/>
    </location>
</feature>
<comment type="caution">
    <text evidence="11">The sequence shown here is derived from an EMBL/GenBank/DDBJ whole genome shotgun (WGS) entry which is preliminary data.</text>
</comment>
<comment type="function">
    <text evidence="10">Mediates both low-affinity uptake and efflux of sugar across the membrane.</text>
</comment>
<evidence type="ECO:0000256" key="7">
    <source>
        <dbReference type="ARBA" id="ARBA00022737"/>
    </source>
</evidence>
<dbReference type="InterPro" id="IPR004316">
    <property type="entry name" value="SWEET_rpt"/>
</dbReference>
<feature type="transmembrane region" description="Helical" evidence="10">
    <location>
        <begin position="40"/>
        <end position="60"/>
    </location>
</feature>
<dbReference type="InterPro" id="IPR047664">
    <property type="entry name" value="SWEET"/>
</dbReference>
<dbReference type="GO" id="GO:0051260">
    <property type="term" value="P:protein homooligomerization"/>
    <property type="evidence" value="ECO:0007669"/>
    <property type="project" value="UniProtKB-ARBA"/>
</dbReference>
<comment type="subcellular location">
    <subcellularLocation>
        <location evidence="1 10">Cell membrane</location>
        <topology evidence="1 10">Multi-pass membrane protein</topology>
    </subcellularLocation>
</comment>
<dbReference type="FunFam" id="1.20.1280.290:FF:000014">
    <property type="entry name" value="Bidirectional sugar transporter SWEET"/>
    <property type="match status" value="1"/>
</dbReference>
<accession>A0ABD3U958</accession>
<keyword evidence="4" id="KW-1003">Cell membrane</keyword>
<keyword evidence="9 10" id="KW-0472">Membrane</keyword>
<dbReference type="PANTHER" id="PTHR10791:SF44">
    <property type="entry name" value="BIDIRECTIONAL SUGAR TRANSPORTER SWEET1"/>
    <property type="match status" value="1"/>
</dbReference>
<keyword evidence="12" id="KW-1185">Reference proteome</keyword>
<evidence type="ECO:0000256" key="5">
    <source>
        <dbReference type="ARBA" id="ARBA00022597"/>
    </source>
</evidence>
<keyword evidence="8 10" id="KW-1133">Transmembrane helix</keyword>
<dbReference type="FunFam" id="1.20.1280.290:FF:000002">
    <property type="entry name" value="Bidirectional sugar transporter SWEET"/>
    <property type="match status" value="1"/>
</dbReference>
<feature type="transmembrane region" description="Helical" evidence="10">
    <location>
        <begin position="6"/>
        <end position="28"/>
    </location>
</feature>
<dbReference type="Pfam" id="PF03083">
    <property type="entry name" value="MtN3_slv"/>
    <property type="match status" value="2"/>
</dbReference>
<protein>
    <recommendedName>
        <fullName evidence="10">Bidirectional sugar transporter SWEET</fullName>
    </recommendedName>
</protein>
<feature type="transmembrane region" description="Helical" evidence="10">
    <location>
        <begin position="161"/>
        <end position="183"/>
    </location>
</feature>
<feature type="transmembrane region" description="Helical" evidence="10">
    <location>
        <begin position="133"/>
        <end position="154"/>
    </location>
</feature>
<sequence>MKNTLHFVIGIFGNASALFLFSAPLITFKRVIKKRSTEQFSGVPYVMTLLNCFVSGWYGLPFVSPNNLLVSTINGTGAAIESIFVLIFLVFAPKKEKYKILGLVSIVLILFAIFALVSLLAFHGNGRKLFCGIGATLCSIIMYSSPLTIIRLVIKTKSVEFMPFFLSLFVFVAGTSWFIFGLLGKDPFVAIPNGIGCGLGAVQLILYAVYRDNKGQNEKPGVDESLEMEKCNGESHIEKTSKPLHSQDEQV</sequence>
<evidence type="ECO:0000256" key="6">
    <source>
        <dbReference type="ARBA" id="ARBA00022692"/>
    </source>
</evidence>
<name>A0ABD3U958_9LAMI</name>
<evidence type="ECO:0000256" key="8">
    <source>
        <dbReference type="ARBA" id="ARBA00022989"/>
    </source>
</evidence>
<dbReference type="PANTHER" id="PTHR10791">
    <property type="entry name" value="RAG1-ACTIVATING PROTEIN 1"/>
    <property type="match status" value="1"/>
</dbReference>
<keyword evidence="7" id="KW-0677">Repeat</keyword>
<gene>
    <name evidence="11" type="ORF">ACJIZ3_002859</name>
</gene>
<reference evidence="11 12" key="1">
    <citation type="submission" date="2024-12" db="EMBL/GenBank/DDBJ databases">
        <title>The unique morphological basis and parallel evolutionary history of personate flowers in Penstemon.</title>
        <authorList>
            <person name="Depatie T.H."/>
            <person name="Wessinger C.A."/>
        </authorList>
    </citation>
    <scope>NUCLEOTIDE SEQUENCE [LARGE SCALE GENOMIC DNA]</scope>
    <source>
        <strain evidence="11">WTNN_2</strain>
        <tissue evidence="11">Leaf</tissue>
    </source>
</reference>
<evidence type="ECO:0000256" key="2">
    <source>
        <dbReference type="ARBA" id="ARBA00007809"/>
    </source>
</evidence>
<evidence type="ECO:0000256" key="4">
    <source>
        <dbReference type="ARBA" id="ARBA00022475"/>
    </source>
</evidence>
<evidence type="ECO:0000313" key="12">
    <source>
        <dbReference type="Proteomes" id="UP001634393"/>
    </source>
</evidence>
<keyword evidence="6 10" id="KW-0812">Transmembrane</keyword>
<dbReference type="Gene3D" id="1.20.1280.290">
    <property type="match status" value="2"/>
</dbReference>